<feature type="domain" description="Pop1 N-terminal" evidence="5">
    <location>
        <begin position="1"/>
        <end position="46"/>
    </location>
</feature>
<feature type="region of interest" description="Disordered" evidence="4">
    <location>
        <begin position="1"/>
        <end position="35"/>
    </location>
</feature>
<evidence type="ECO:0000259" key="7">
    <source>
        <dbReference type="Pfam" id="PF22770"/>
    </source>
</evidence>
<name>A0A6V7HLC7_9HYME</name>
<evidence type="ECO:0000259" key="5">
    <source>
        <dbReference type="Pfam" id="PF06978"/>
    </source>
</evidence>
<dbReference type="InterPro" id="IPR012590">
    <property type="entry name" value="POPLD_dom"/>
</dbReference>
<organism evidence="8">
    <name type="scientific">Bracon brevicornis</name>
    <dbReference type="NCBI Taxonomy" id="1563983"/>
    <lineage>
        <taxon>Eukaryota</taxon>
        <taxon>Metazoa</taxon>
        <taxon>Ecdysozoa</taxon>
        <taxon>Arthropoda</taxon>
        <taxon>Hexapoda</taxon>
        <taxon>Insecta</taxon>
        <taxon>Pterygota</taxon>
        <taxon>Neoptera</taxon>
        <taxon>Endopterygota</taxon>
        <taxon>Hymenoptera</taxon>
        <taxon>Apocrita</taxon>
        <taxon>Ichneumonoidea</taxon>
        <taxon>Braconidae</taxon>
        <taxon>Braconinae</taxon>
        <taxon>Bracon</taxon>
    </lineage>
</organism>
<feature type="domain" description="POP1 C-terminal" evidence="7">
    <location>
        <begin position="573"/>
        <end position="727"/>
    </location>
</feature>
<dbReference type="EMBL" id="CADCXW020000001">
    <property type="protein sequence ID" value="CAD1527684.1"/>
    <property type="molecule type" value="Genomic_DNA"/>
</dbReference>
<dbReference type="Pfam" id="PF06978">
    <property type="entry name" value="POP1_N"/>
    <property type="match status" value="2"/>
</dbReference>
<evidence type="ECO:0000256" key="3">
    <source>
        <dbReference type="ARBA" id="ARBA00023242"/>
    </source>
</evidence>
<dbReference type="InterPro" id="IPR039182">
    <property type="entry name" value="Pop1"/>
</dbReference>
<evidence type="ECO:0000256" key="1">
    <source>
        <dbReference type="ARBA" id="ARBA00004123"/>
    </source>
</evidence>
<feature type="compositionally biased region" description="Basic and acidic residues" evidence="4">
    <location>
        <begin position="16"/>
        <end position="26"/>
    </location>
</feature>
<dbReference type="InterPro" id="IPR055079">
    <property type="entry name" value="POP1_C"/>
</dbReference>
<dbReference type="GO" id="GO:0005655">
    <property type="term" value="C:nucleolar ribonuclease P complex"/>
    <property type="evidence" value="ECO:0007669"/>
    <property type="project" value="InterPro"/>
</dbReference>
<dbReference type="InterPro" id="IPR009723">
    <property type="entry name" value="Pop1_N"/>
</dbReference>
<feature type="domain" description="Pop1 N-terminal" evidence="5">
    <location>
        <begin position="51"/>
        <end position="118"/>
    </location>
</feature>
<evidence type="ECO:0000256" key="2">
    <source>
        <dbReference type="ARBA" id="ARBA00022694"/>
    </source>
</evidence>
<dbReference type="GO" id="GO:0000172">
    <property type="term" value="C:ribonuclease MRP complex"/>
    <property type="evidence" value="ECO:0007669"/>
    <property type="project" value="InterPro"/>
</dbReference>
<gene>
    <name evidence="8" type="ORF">BBRV_LOCUS209</name>
</gene>
<reference evidence="8" key="1">
    <citation type="submission" date="2020-07" db="EMBL/GenBank/DDBJ databases">
        <authorList>
            <person name="Ferguson B K."/>
        </authorList>
    </citation>
    <scope>NUCLEOTIDE SEQUENCE</scope>
    <source>
        <strain evidence="8">L06</strain>
    </source>
</reference>
<evidence type="ECO:0000259" key="6">
    <source>
        <dbReference type="Pfam" id="PF08170"/>
    </source>
</evidence>
<keyword evidence="2" id="KW-0819">tRNA processing</keyword>
<evidence type="ECO:0000313" key="8">
    <source>
        <dbReference type="EMBL" id="CAD1527684.1"/>
    </source>
</evidence>
<dbReference type="PANTHER" id="PTHR22731:SF3">
    <property type="entry name" value="RIBONUCLEASES P_MRP PROTEIN SUBUNIT POP1"/>
    <property type="match status" value="1"/>
</dbReference>
<dbReference type="PANTHER" id="PTHR22731">
    <property type="entry name" value="RIBONUCLEASES P/MRP PROTEIN SUBUNIT POP1"/>
    <property type="match status" value="1"/>
</dbReference>
<proteinExistence type="predicted"/>
<evidence type="ECO:0000256" key="4">
    <source>
        <dbReference type="SAM" id="MobiDB-lite"/>
    </source>
</evidence>
<accession>A0A6V7HLC7</accession>
<dbReference type="Pfam" id="PF08170">
    <property type="entry name" value="POPLD"/>
    <property type="match status" value="1"/>
</dbReference>
<comment type="subcellular location">
    <subcellularLocation>
        <location evidence="1">Nucleus</location>
    </subcellularLocation>
</comment>
<dbReference type="Pfam" id="PF22770">
    <property type="entry name" value="POP1_C"/>
    <property type="match status" value="1"/>
</dbReference>
<feature type="domain" description="POPLD" evidence="6">
    <location>
        <begin position="425"/>
        <end position="517"/>
    </location>
</feature>
<dbReference type="AlphaFoldDB" id="A0A6V7HLC7"/>
<protein>
    <submittedName>
        <fullName evidence="8">Uncharacterized protein</fullName>
    </submittedName>
</protein>
<feature type="compositionally biased region" description="Basic residues" evidence="4">
    <location>
        <begin position="1"/>
        <end position="15"/>
    </location>
</feature>
<keyword evidence="3" id="KW-0539">Nucleus</keyword>
<dbReference type="GO" id="GO:0001682">
    <property type="term" value="P:tRNA 5'-leader removal"/>
    <property type="evidence" value="ECO:0007669"/>
    <property type="project" value="InterPro"/>
</dbReference>
<sequence>MRRRVMSHNAKRMPRRLREAHTKQMEKSGLPPKIKRPSRKYRRRAHNLLAFTYNKRKQSRGWLETHIWHAKRFHMCNKWGYRIANFSNDRNFRAAYRAVSKYCIIQDVSYYSCIELIGPERLLIEKLNVHAQSRLSFGARIYLSGLREGNLMFYSKNGSPIGSINFHWQPGDKTVKKAIWIWVHPAIYDQVLVEITTTFGFVEISNNTRDQHHGFNRSNNKLFTSDDSECSMELLRSSFNRFRIRGPLSIAVLIDTLKLARPTFDDHNNPIDKASNSWLEAWYGNSRNRKTSEVQCQVYDTMKKLNSPGQFPRNSILAITVMDPRMSLPQIKTKTIPCAGNAGALIPKLPDNSSNSPLFEKQIRSLIQTNGQPIKNLQQLRSNNLVPGIHNDGKIDESTIQKVPIIIIQNPGSDCDGRSIAFSSGLDVIVPSGWGLPFWIAFSYRCARPIGLTEYESMTLENLMLNSPDVRHPDTLAYANDAADVKNQLTNKYFKLPPNKRINYIKFSITSPFACQWAILMKEWTDRETFQVLRDRTRLDQLNLILKSFASRNSRQKISVDLKSILSSDDCFLIPVRVRMVSKGRPKKFALMCLPTVNDLKTSKAPVESMRSDPLKRKRKLTKIEQKVLRKRASKRRLIEGDSKKVVDNQVLRKLCLPECERVRNSCDREVMGYIVQGDFSFTQSNGIGWGYIASTSLFRLIEQETNKILVRNVQTRQYRWATLNVIC</sequence>